<organism evidence="2 3">
    <name type="scientific">Triparma strigata</name>
    <dbReference type="NCBI Taxonomy" id="1606541"/>
    <lineage>
        <taxon>Eukaryota</taxon>
        <taxon>Sar</taxon>
        <taxon>Stramenopiles</taxon>
        <taxon>Ochrophyta</taxon>
        <taxon>Bolidophyceae</taxon>
        <taxon>Parmales</taxon>
        <taxon>Triparmaceae</taxon>
        <taxon>Triparma</taxon>
    </lineage>
</organism>
<keyword evidence="3" id="KW-1185">Reference proteome</keyword>
<evidence type="ECO:0000256" key="1">
    <source>
        <dbReference type="SAM" id="MobiDB-lite"/>
    </source>
</evidence>
<dbReference type="EMBL" id="BRXY01000272">
    <property type="protein sequence ID" value="GMH82681.1"/>
    <property type="molecule type" value="Genomic_DNA"/>
</dbReference>
<dbReference type="SUPFAM" id="SSF52058">
    <property type="entry name" value="L domain-like"/>
    <property type="match status" value="1"/>
</dbReference>
<feature type="compositionally biased region" description="Acidic residues" evidence="1">
    <location>
        <begin position="25"/>
        <end position="34"/>
    </location>
</feature>
<accession>A0A9W7B5X9</accession>
<gene>
    <name evidence="2" type="ORF">TrST_g3577</name>
</gene>
<protein>
    <submittedName>
        <fullName evidence="2">Uncharacterized protein</fullName>
    </submittedName>
</protein>
<name>A0A9W7B5X9_9STRA</name>
<dbReference type="PANTHER" id="PTHR45661">
    <property type="entry name" value="SURFACE ANTIGEN"/>
    <property type="match status" value="1"/>
</dbReference>
<dbReference type="PANTHER" id="PTHR45661:SF3">
    <property type="entry name" value="IG-LIKE DOMAIN-CONTAINING PROTEIN"/>
    <property type="match status" value="1"/>
</dbReference>
<evidence type="ECO:0000313" key="3">
    <source>
        <dbReference type="Proteomes" id="UP001165085"/>
    </source>
</evidence>
<dbReference type="AlphaFoldDB" id="A0A9W7B5X9"/>
<dbReference type="InterPro" id="IPR053139">
    <property type="entry name" value="Surface_bspA-like"/>
</dbReference>
<feature type="region of interest" description="Disordered" evidence="1">
    <location>
        <begin position="1"/>
        <end position="38"/>
    </location>
</feature>
<evidence type="ECO:0000313" key="2">
    <source>
        <dbReference type="EMBL" id="GMH82681.1"/>
    </source>
</evidence>
<dbReference type="Pfam" id="PF13306">
    <property type="entry name" value="LRR_5"/>
    <property type="match status" value="1"/>
</dbReference>
<comment type="caution">
    <text evidence="2">The sequence shown here is derived from an EMBL/GenBank/DDBJ whole genome shotgun (WGS) entry which is preliminary data.</text>
</comment>
<reference evidence="3" key="1">
    <citation type="journal article" date="2023" name="Commun. Biol.">
        <title>Genome analysis of Parmales, the sister group of diatoms, reveals the evolutionary specialization of diatoms from phago-mixotrophs to photoautotrophs.</title>
        <authorList>
            <person name="Ban H."/>
            <person name="Sato S."/>
            <person name="Yoshikawa S."/>
            <person name="Yamada K."/>
            <person name="Nakamura Y."/>
            <person name="Ichinomiya M."/>
            <person name="Sato N."/>
            <person name="Blanc-Mathieu R."/>
            <person name="Endo H."/>
            <person name="Kuwata A."/>
            <person name="Ogata H."/>
        </authorList>
    </citation>
    <scope>NUCLEOTIDE SEQUENCE [LARGE SCALE GENOMIC DNA]</scope>
    <source>
        <strain evidence="3">NIES 3701</strain>
    </source>
</reference>
<dbReference type="Gene3D" id="3.80.10.10">
    <property type="entry name" value="Ribonuclease Inhibitor"/>
    <property type="match status" value="1"/>
</dbReference>
<proteinExistence type="predicted"/>
<sequence length="262" mass="29083">MNTKGGAKRSYASKIHKTIEKGDGGDGEMQDESENTPAAEPAVAKWVIHSFFFTDDWRLGLFVENMPLDTLMTMRLLCKDWRRVADTFIDGMIESGVMKVVGGNDISEDDSEALKERRAHEPIKQVVFLLNITKVGDLACWSAIRLVVVEIPEGVESIGDMAFSGCSSLTTVSFPTTLRSIGIGAFDSCSSLEHADLLHTRLQELDHYAFDECSELKSMTIPDSLQTLGEGVFYRCFQLIPPNIDSYDNDTIINHLHSLQNA</sequence>
<dbReference type="Proteomes" id="UP001165085">
    <property type="component" value="Unassembled WGS sequence"/>
</dbReference>
<dbReference type="InterPro" id="IPR032675">
    <property type="entry name" value="LRR_dom_sf"/>
</dbReference>
<dbReference type="InterPro" id="IPR026906">
    <property type="entry name" value="LRR_5"/>
</dbReference>